<feature type="transmembrane region" description="Helical" evidence="1">
    <location>
        <begin position="75"/>
        <end position="98"/>
    </location>
</feature>
<keyword evidence="1" id="KW-0472">Membrane</keyword>
<sequence>MTLKIRIINGVKSKSVDLFLLFFYVVCLILIKIKSPASIYISYVLFAALIIVIYVRKERSREIVNLFTRFENELWISKVAGWTSLIAWCSFILIPFLINIKFIYMAKVLLMIFVVLIAISSILTIFILEINGYKSIKKIRLVLFSFISLCYALSSAFSASLFFQISNLDLSSSPWVEFLWKLTAFFVLFSFILQLVTYVIFVTTADKFQGYTLFNILGALMLLTLLMTFVTGRLDVVAYYVLNYSTDVEWRDNFSCGSKTFKHPNEKYFGFDTEKYTVYFSDRNGKWGFDEIKCIKGNQGNDGYTVKNVSEQTIPTWAK</sequence>
<name>A0ABD7GSG7_9ENTR</name>
<evidence type="ECO:0008006" key="4">
    <source>
        <dbReference type="Google" id="ProtNLM"/>
    </source>
</evidence>
<evidence type="ECO:0000256" key="1">
    <source>
        <dbReference type="SAM" id="Phobius"/>
    </source>
</evidence>
<keyword evidence="1" id="KW-0812">Transmembrane</keyword>
<organism evidence="2 3">
    <name type="scientific">Enterobacter roggenkampii</name>
    <dbReference type="NCBI Taxonomy" id="1812935"/>
    <lineage>
        <taxon>Bacteria</taxon>
        <taxon>Pseudomonadati</taxon>
        <taxon>Pseudomonadota</taxon>
        <taxon>Gammaproteobacteria</taxon>
        <taxon>Enterobacterales</taxon>
        <taxon>Enterobacteriaceae</taxon>
        <taxon>Enterobacter</taxon>
        <taxon>Enterobacter cloacae complex</taxon>
    </lineage>
</organism>
<evidence type="ECO:0000313" key="3">
    <source>
        <dbReference type="Proteomes" id="UP000255291"/>
    </source>
</evidence>
<proteinExistence type="predicted"/>
<accession>A0ABD7GSG7</accession>
<feature type="transmembrane region" description="Helical" evidence="1">
    <location>
        <begin position="39"/>
        <end position="55"/>
    </location>
</feature>
<dbReference type="EMBL" id="QRBW01000045">
    <property type="protein sequence ID" value="RDT58207.1"/>
    <property type="molecule type" value="Genomic_DNA"/>
</dbReference>
<dbReference type="RefSeq" id="WP_063617500.1">
    <property type="nucleotide sequence ID" value="NZ_FKBB01000001.1"/>
</dbReference>
<feature type="transmembrane region" description="Helical" evidence="1">
    <location>
        <begin position="213"/>
        <end position="232"/>
    </location>
</feature>
<comment type="caution">
    <text evidence="2">The sequence shown here is derived from an EMBL/GenBank/DDBJ whole genome shotgun (WGS) entry which is preliminary data.</text>
</comment>
<keyword evidence="1" id="KW-1133">Transmembrane helix</keyword>
<feature type="transmembrane region" description="Helical" evidence="1">
    <location>
        <begin position="178"/>
        <end position="201"/>
    </location>
</feature>
<dbReference type="Proteomes" id="UP000255291">
    <property type="component" value="Unassembled WGS sequence"/>
</dbReference>
<evidence type="ECO:0000313" key="2">
    <source>
        <dbReference type="EMBL" id="RDT58207.1"/>
    </source>
</evidence>
<protein>
    <recommendedName>
        <fullName evidence="4">Inner membrane protein</fullName>
    </recommendedName>
</protein>
<dbReference type="AlphaFoldDB" id="A0ABD7GSG7"/>
<gene>
    <name evidence="2" type="ORF">DXF87_18965</name>
</gene>
<feature type="transmembrane region" description="Helical" evidence="1">
    <location>
        <begin position="141"/>
        <end position="166"/>
    </location>
</feature>
<feature type="transmembrane region" description="Helical" evidence="1">
    <location>
        <begin position="16"/>
        <end position="33"/>
    </location>
</feature>
<feature type="transmembrane region" description="Helical" evidence="1">
    <location>
        <begin position="104"/>
        <end position="129"/>
    </location>
</feature>
<reference evidence="2 3" key="1">
    <citation type="submission" date="2018-07" db="EMBL/GenBank/DDBJ databases">
        <title>The use of a cohorting ward and systematic surveillance cultures for the control of a Klebsiella pneumoniae carbapenemase (KPC)-producing Enterobacteriaceae outbreak.</title>
        <authorList>
            <person name="Doi Y."/>
        </authorList>
    </citation>
    <scope>NUCLEOTIDE SEQUENCE [LARGE SCALE GENOMIC DNA]</scope>
    <source>
        <strain evidence="2 3">1-RC-17-04017</strain>
    </source>
</reference>